<name>A0A6J5UD27_PRUAR</name>
<gene>
    <name evidence="1" type="ORF">CURHAP_LOCUS20075</name>
</gene>
<organism evidence="1 2">
    <name type="scientific">Prunus armeniaca</name>
    <name type="common">Apricot</name>
    <name type="synonym">Armeniaca vulgaris</name>
    <dbReference type="NCBI Taxonomy" id="36596"/>
    <lineage>
        <taxon>Eukaryota</taxon>
        <taxon>Viridiplantae</taxon>
        <taxon>Streptophyta</taxon>
        <taxon>Embryophyta</taxon>
        <taxon>Tracheophyta</taxon>
        <taxon>Spermatophyta</taxon>
        <taxon>Magnoliopsida</taxon>
        <taxon>eudicotyledons</taxon>
        <taxon>Gunneridae</taxon>
        <taxon>Pentapetalae</taxon>
        <taxon>rosids</taxon>
        <taxon>fabids</taxon>
        <taxon>Rosales</taxon>
        <taxon>Rosaceae</taxon>
        <taxon>Amygdaloideae</taxon>
        <taxon>Amygdaleae</taxon>
        <taxon>Prunus</taxon>
    </lineage>
</organism>
<evidence type="ECO:0000313" key="1">
    <source>
        <dbReference type="EMBL" id="CAB4273045.1"/>
    </source>
</evidence>
<protein>
    <submittedName>
        <fullName evidence="1">Uncharacterized protein</fullName>
    </submittedName>
</protein>
<dbReference type="AlphaFoldDB" id="A0A6J5UD27"/>
<sequence length="60" mass="6418">MAWSNVSPEAAALLSHTTKLHILEETLSDLIVQSSADDQQDDTGKIINEAYGCSQVAGED</sequence>
<dbReference type="EMBL" id="CAEKDK010000003">
    <property type="protein sequence ID" value="CAB4273045.1"/>
    <property type="molecule type" value="Genomic_DNA"/>
</dbReference>
<reference evidence="1 2" key="1">
    <citation type="submission" date="2020-05" db="EMBL/GenBank/DDBJ databases">
        <authorList>
            <person name="Campoy J."/>
            <person name="Schneeberger K."/>
            <person name="Spophaly S."/>
        </authorList>
    </citation>
    <scope>NUCLEOTIDE SEQUENCE [LARGE SCALE GENOMIC DNA]</scope>
    <source>
        <strain evidence="1">PruArmRojPasFocal</strain>
    </source>
</reference>
<evidence type="ECO:0000313" key="2">
    <source>
        <dbReference type="Proteomes" id="UP000507222"/>
    </source>
</evidence>
<dbReference type="Proteomes" id="UP000507222">
    <property type="component" value="Unassembled WGS sequence"/>
</dbReference>
<accession>A0A6J5UD27</accession>
<proteinExistence type="predicted"/>